<reference evidence="1 3" key="1">
    <citation type="submission" date="2013-02" db="EMBL/GenBank/DDBJ databases">
        <title>The Genome Sequence of Enterococcus malodoratus ATCC_43197.</title>
        <authorList>
            <consortium name="The Broad Institute Genome Sequencing Platform"/>
            <consortium name="The Broad Institute Genome Sequencing Center for Infectious Disease"/>
            <person name="Earl A.M."/>
            <person name="Gilmore M.S."/>
            <person name="Lebreton F."/>
            <person name="Walker B."/>
            <person name="Young S.K."/>
            <person name="Zeng Q."/>
            <person name="Gargeya S."/>
            <person name="Fitzgerald M."/>
            <person name="Haas B."/>
            <person name="Abouelleil A."/>
            <person name="Alvarado L."/>
            <person name="Arachchi H.M."/>
            <person name="Berlin A.M."/>
            <person name="Chapman S.B."/>
            <person name="Dewar J."/>
            <person name="Goldberg J."/>
            <person name="Griggs A."/>
            <person name="Gujja S."/>
            <person name="Hansen M."/>
            <person name="Howarth C."/>
            <person name="Imamovic A."/>
            <person name="Larimer J."/>
            <person name="McCowan C."/>
            <person name="Murphy C."/>
            <person name="Neiman D."/>
            <person name="Pearson M."/>
            <person name="Priest M."/>
            <person name="Roberts A."/>
            <person name="Saif S."/>
            <person name="Shea T."/>
            <person name="Sisk P."/>
            <person name="Sykes S."/>
            <person name="Wortman J."/>
            <person name="Nusbaum C."/>
            <person name="Birren B."/>
        </authorList>
    </citation>
    <scope>NUCLEOTIDE SEQUENCE [LARGE SCALE GENOMIC DNA]</scope>
    <source>
        <strain evidence="1 3">ATCC 43197</strain>
    </source>
</reference>
<keyword evidence="4" id="KW-1185">Reference proteome</keyword>
<evidence type="ECO:0000313" key="3">
    <source>
        <dbReference type="Proteomes" id="UP000013783"/>
    </source>
</evidence>
<dbReference type="Proteomes" id="UP000013783">
    <property type="component" value="Unassembled WGS sequence"/>
</dbReference>
<dbReference type="STRING" id="71451.RV07_GL001059"/>
<evidence type="ECO:0000313" key="2">
    <source>
        <dbReference type="EMBL" id="EOT69305.1"/>
    </source>
</evidence>
<dbReference type="Proteomes" id="UP000014148">
    <property type="component" value="Unassembled WGS sequence"/>
</dbReference>
<dbReference type="EMBL" id="AJAK01000007">
    <property type="protein sequence ID" value="EOH80796.1"/>
    <property type="molecule type" value="Genomic_DNA"/>
</dbReference>
<proteinExistence type="predicted"/>
<gene>
    <name evidence="2" type="ORF">I585_00768</name>
    <name evidence="1" type="ORF">UAI_00837</name>
</gene>
<reference evidence="2 4" key="2">
    <citation type="submission" date="2013-03" db="EMBL/GenBank/DDBJ databases">
        <title>The Genome Sequence of Enterococcus malodoratus ATCC_43197 (PacBio/Illumina hybrid assembly).</title>
        <authorList>
            <consortium name="The Broad Institute Genomics Platform"/>
            <consortium name="The Broad Institute Genome Sequencing Center for Infectious Disease"/>
            <person name="Earl A."/>
            <person name="Russ C."/>
            <person name="Gilmore M."/>
            <person name="Surin D."/>
            <person name="Walker B."/>
            <person name="Young S."/>
            <person name="Zeng Q."/>
            <person name="Gargeya S."/>
            <person name="Fitzgerald M."/>
            <person name="Haas B."/>
            <person name="Abouelleil A."/>
            <person name="Allen A.W."/>
            <person name="Alvarado L."/>
            <person name="Arachchi H.M."/>
            <person name="Berlin A.M."/>
            <person name="Chapman S.B."/>
            <person name="Gainer-Dewar J."/>
            <person name="Goldberg J."/>
            <person name="Griggs A."/>
            <person name="Gujja S."/>
            <person name="Hansen M."/>
            <person name="Howarth C."/>
            <person name="Imamovic A."/>
            <person name="Ireland A."/>
            <person name="Larimer J."/>
            <person name="McCowan C."/>
            <person name="Murphy C."/>
            <person name="Pearson M."/>
            <person name="Poon T.W."/>
            <person name="Priest M."/>
            <person name="Roberts A."/>
            <person name="Saif S."/>
            <person name="Shea T."/>
            <person name="Sisk P."/>
            <person name="Sykes S."/>
            <person name="Wortman J."/>
            <person name="Nusbaum C."/>
            <person name="Birren B."/>
        </authorList>
    </citation>
    <scope>NUCLEOTIDE SEQUENCE [LARGE SCALE GENOMIC DNA]</scope>
    <source>
        <strain evidence="2 4">ATCC 43197</strain>
    </source>
</reference>
<organism evidence="1 3">
    <name type="scientific">Enterococcus malodoratus ATCC 43197</name>
    <dbReference type="NCBI Taxonomy" id="1158601"/>
    <lineage>
        <taxon>Bacteria</taxon>
        <taxon>Bacillati</taxon>
        <taxon>Bacillota</taxon>
        <taxon>Bacilli</taxon>
        <taxon>Lactobacillales</taxon>
        <taxon>Enterococcaceae</taxon>
        <taxon>Enterococcus</taxon>
    </lineage>
</organism>
<dbReference type="EMBL" id="ASWA01000002">
    <property type="protein sequence ID" value="EOT69305.1"/>
    <property type="molecule type" value="Genomic_DNA"/>
</dbReference>
<name>R2RJL6_9ENTE</name>
<dbReference type="RefSeq" id="WP_010739713.1">
    <property type="nucleotide sequence ID" value="NZ_KB946249.1"/>
</dbReference>
<dbReference type="AlphaFoldDB" id="R2RJL6"/>
<comment type="caution">
    <text evidence="1">The sequence shown here is derived from an EMBL/GenBank/DDBJ whole genome shotgun (WGS) entry which is preliminary data.</text>
</comment>
<evidence type="ECO:0000313" key="1">
    <source>
        <dbReference type="EMBL" id="EOH80796.1"/>
    </source>
</evidence>
<sequence>MDFSIEDYIEKHLKRLAAERHTIFTINVDDYPEVTDISKNELDLIYELDKLDELIKLYADFDTTISKNDSEIYALYLENKESFIEYREIYQAIYEKIAKERADELQTISQMESLFRNFESEPRL</sequence>
<accession>R2RJL6</accession>
<protein>
    <submittedName>
        <fullName evidence="1">Uncharacterized protein</fullName>
    </submittedName>
</protein>
<dbReference type="PATRIC" id="fig|1158601.3.peg.809"/>
<evidence type="ECO:0000313" key="4">
    <source>
        <dbReference type="Proteomes" id="UP000014148"/>
    </source>
</evidence>